<feature type="domain" description="Peptidase S8/S53" evidence="8">
    <location>
        <begin position="4"/>
        <end position="220"/>
    </location>
</feature>
<evidence type="ECO:0000256" key="4">
    <source>
        <dbReference type="ARBA" id="ARBA00022729"/>
    </source>
</evidence>
<dbReference type="GO" id="GO:0004252">
    <property type="term" value="F:serine-type endopeptidase activity"/>
    <property type="evidence" value="ECO:0007669"/>
    <property type="project" value="InterPro"/>
</dbReference>
<evidence type="ECO:0000256" key="5">
    <source>
        <dbReference type="ARBA" id="ARBA00022801"/>
    </source>
</evidence>
<evidence type="ECO:0000313" key="10">
    <source>
        <dbReference type="Proteomes" id="UP000237347"/>
    </source>
</evidence>
<dbReference type="SUPFAM" id="SSF52743">
    <property type="entry name" value="Subtilisin-like"/>
    <property type="match status" value="1"/>
</dbReference>
<accession>A0AAW0L018</accession>
<keyword evidence="10" id="KW-1185">Reference proteome</keyword>
<evidence type="ECO:0000259" key="8">
    <source>
        <dbReference type="Pfam" id="PF00082"/>
    </source>
</evidence>
<dbReference type="InterPro" id="IPR023828">
    <property type="entry name" value="Peptidase_S8_Ser-AS"/>
</dbReference>
<sequence length="332" mass="36653">MEFDDIVDAFKAAIEEKVDVISIALGFSIPKVTSPYHLDAIDVGSFLAMEANILTAAACGNNGPGIGTIRNTTPYILTVGAFESEKKKKKFMTTVVIDGKEFETSFGYCEAQVECKTAVMCDDEDQKRVAAELGVAGVLYRDEDYSPFRKGYKALPSVWFTHEVVQKILDYLGYSAQNGTSFAHPYVAGKAALIKREIEKKGLKPSPAMIRSAFMTTAFNPPREISIFGKDASFVDFLKALDPGLVYDCSFTDYVRLLCGLDAEGKFEEKYEYNADGLNPIALEGLNYPSIMVVVSTDYLPYKQSISCKLACTGPTFDSYKWNAKQLVSKLR</sequence>
<dbReference type="PROSITE" id="PS00138">
    <property type="entry name" value="SUBTILASE_SER"/>
    <property type="match status" value="1"/>
</dbReference>
<organism evidence="9 10">
    <name type="scientific">Quercus suber</name>
    <name type="common">Cork oak</name>
    <dbReference type="NCBI Taxonomy" id="58331"/>
    <lineage>
        <taxon>Eukaryota</taxon>
        <taxon>Viridiplantae</taxon>
        <taxon>Streptophyta</taxon>
        <taxon>Embryophyta</taxon>
        <taxon>Tracheophyta</taxon>
        <taxon>Spermatophyta</taxon>
        <taxon>Magnoliopsida</taxon>
        <taxon>eudicotyledons</taxon>
        <taxon>Gunneridae</taxon>
        <taxon>Pentapetalae</taxon>
        <taxon>rosids</taxon>
        <taxon>fabids</taxon>
        <taxon>Fagales</taxon>
        <taxon>Fagaceae</taxon>
        <taxon>Quercus</taxon>
    </lineage>
</organism>
<dbReference type="InterPro" id="IPR036852">
    <property type="entry name" value="Peptidase_S8/S53_dom_sf"/>
</dbReference>
<reference evidence="9 10" key="1">
    <citation type="journal article" date="2018" name="Sci. Data">
        <title>The draft genome sequence of cork oak.</title>
        <authorList>
            <person name="Ramos A.M."/>
            <person name="Usie A."/>
            <person name="Barbosa P."/>
            <person name="Barros P.M."/>
            <person name="Capote T."/>
            <person name="Chaves I."/>
            <person name="Simoes F."/>
            <person name="Abreu I."/>
            <person name="Carrasquinho I."/>
            <person name="Faro C."/>
            <person name="Guimaraes J.B."/>
            <person name="Mendonca D."/>
            <person name="Nobrega F."/>
            <person name="Rodrigues L."/>
            <person name="Saibo N.J.M."/>
            <person name="Varela M.C."/>
            <person name="Egas C."/>
            <person name="Matos J."/>
            <person name="Miguel C.M."/>
            <person name="Oliveira M.M."/>
            <person name="Ricardo C.P."/>
            <person name="Goncalves S."/>
        </authorList>
    </citation>
    <scope>NUCLEOTIDE SEQUENCE [LARGE SCALE GENOMIC DNA]</scope>
    <source>
        <strain evidence="10">cv. HL8</strain>
    </source>
</reference>
<keyword evidence="4" id="KW-0732">Signal</keyword>
<dbReference type="Pfam" id="PF00082">
    <property type="entry name" value="Peptidase_S8"/>
    <property type="match status" value="1"/>
</dbReference>
<comment type="caution">
    <text evidence="7">Lacks conserved residue(s) required for the propagation of feature annotation.</text>
</comment>
<evidence type="ECO:0000256" key="6">
    <source>
        <dbReference type="ARBA" id="ARBA00022825"/>
    </source>
</evidence>
<evidence type="ECO:0000313" key="9">
    <source>
        <dbReference type="EMBL" id="KAK7843651.1"/>
    </source>
</evidence>
<dbReference type="PROSITE" id="PS51892">
    <property type="entry name" value="SUBTILASE"/>
    <property type="match status" value="1"/>
</dbReference>
<gene>
    <name evidence="9" type="primary">SBT4.3_8</name>
    <name evidence="9" type="ORF">CFP56_012094</name>
</gene>
<evidence type="ECO:0000256" key="1">
    <source>
        <dbReference type="ARBA" id="ARBA00004613"/>
    </source>
</evidence>
<dbReference type="Gene3D" id="3.40.50.200">
    <property type="entry name" value="Peptidase S8/S53 domain"/>
    <property type="match status" value="1"/>
</dbReference>
<proteinExistence type="inferred from homology"/>
<dbReference type="InterPro" id="IPR000209">
    <property type="entry name" value="Peptidase_S8/S53_dom"/>
</dbReference>
<dbReference type="Proteomes" id="UP000237347">
    <property type="component" value="Unassembled WGS sequence"/>
</dbReference>
<dbReference type="GO" id="GO:0005576">
    <property type="term" value="C:extracellular region"/>
    <property type="evidence" value="ECO:0007669"/>
    <property type="project" value="UniProtKB-SubCell"/>
</dbReference>
<keyword evidence="6" id="KW-0720">Serine protease</keyword>
<keyword evidence="3" id="KW-0645">Protease</keyword>
<protein>
    <submittedName>
        <fullName evidence="9">Subtilisin-like protease sbt4.3</fullName>
    </submittedName>
</protein>
<dbReference type="InterPro" id="IPR045051">
    <property type="entry name" value="SBT"/>
</dbReference>
<keyword evidence="5" id="KW-0378">Hydrolase</keyword>
<evidence type="ECO:0000256" key="2">
    <source>
        <dbReference type="ARBA" id="ARBA00011073"/>
    </source>
</evidence>
<evidence type="ECO:0000256" key="7">
    <source>
        <dbReference type="PROSITE-ProRule" id="PRU01240"/>
    </source>
</evidence>
<evidence type="ECO:0000256" key="3">
    <source>
        <dbReference type="ARBA" id="ARBA00022670"/>
    </source>
</evidence>
<comment type="caution">
    <text evidence="9">The sequence shown here is derived from an EMBL/GenBank/DDBJ whole genome shotgun (WGS) entry which is preliminary data.</text>
</comment>
<comment type="subcellular location">
    <subcellularLocation>
        <location evidence="1">Secreted</location>
    </subcellularLocation>
</comment>
<name>A0AAW0L018_QUESU</name>
<comment type="similarity">
    <text evidence="2 7">Belongs to the peptidase S8 family.</text>
</comment>
<dbReference type="AlphaFoldDB" id="A0AAW0L018"/>
<dbReference type="GO" id="GO:0006508">
    <property type="term" value="P:proteolysis"/>
    <property type="evidence" value="ECO:0007669"/>
    <property type="project" value="UniProtKB-KW"/>
</dbReference>
<dbReference type="PANTHER" id="PTHR10795">
    <property type="entry name" value="PROPROTEIN CONVERTASE SUBTILISIN/KEXIN"/>
    <property type="match status" value="1"/>
</dbReference>
<dbReference type="EMBL" id="PKMF04000199">
    <property type="protein sequence ID" value="KAK7843651.1"/>
    <property type="molecule type" value="Genomic_DNA"/>
</dbReference>